<dbReference type="Proteomes" id="UP000253676">
    <property type="component" value="Unassembled WGS sequence"/>
</dbReference>
<dbReference type="OrthoDB" id="9801697at2"/>
<dbReference type="GO" id="GO:0008374">
    <property type="term" value="F:O-acyltransferase activity"/>
    <property type="evidence" value="ECO:0007669"/>
    <property type="project" value="TreeGrafter"/>
</dbReference>
<dbReference type="InterPro" id="IPR011004">
    <property type="entry name" value="Trimer_LpxA-like_sf"/>
</dbReference>
<dbReference type="InterPro" id="IPR051159">
    <property type="entry name" value="Hexapeptide_acetyltransf"/>
</dbReference>
<protein>
    <submittedName>
        <fullName evidence="3">Acyltransferase</fullName>
    </submittedName>
</protein>
<dbReference type="AlphaFoldDB" id="A0A366B5M6"/>
<name>A0A366B5M6_9FLAO</name>
<comment type="similarity">
    <text evidence="1">Belongs to the transferase hexapeptide repeat family.</text>
</comment>
<organism evidence="3 4">
    <name type="scientific">Flavobacterium psychrolimnae</name>
    <dbReference type="NCBI Taxonomy" id="249351"/>
    <lineage>
        <taxon>Bacteria</taxon>
        <taxon>Pseudomonadati</taxon>
        <taxon>Bacteroidota</taxon>
        <taxon>Flavobacteriia</taxon>
        <taxon>Flavobacteriales</taxon>
        <taxon>Flavobacteriaceae</taxon>
        <taxon>Flavobacterium</taxon>
    </lineage>
</organism>
<comment type="caution">
    <text evidence="3">The sequence shown here is derived from an EMBL/GenBank/DDBJ whole genome shotgun (WGS) entry which is preliminary data.</text>
</comment>
<sequence length="189" mass="20835">MGIISRIKQFCFVTLRIKKYKFLSDCKRVSGKPNLYFPLLLKGNGKVQFGKNFQNGVVESSCYYSNYNYILSMDHESEVIIGDNVVFSNGVSIYAKSKVTIEDKVMIGINCFIIDSDGHDLSAQERMTGIPKTAEITIKKNVAIYYNSTILKGVTIGENSVIGSGSIVTKDIPANVFAAGNPAKVIRNL</sequence>
<keyword evidence="2 3" id="KW-0808">Transferase</keyword>
<proteinExistence type="inferred from homology"/>
<dbReference type="Pfam" id="PF00132">
    <property type="entry name" value="Hexapep"/>
    <property type="match status" value="1"/>
</dbReference>
<dbReference type="PANTHER" id="PTHR23416">
    <property type="entry name" value="SIALIC ACID SYNTHASE-RELATED"/>
    <property type="match status" value="1"/>
</dbReference>
<evidence type="ECO:0000313" key="3">
    <source>
        <dbReference type="EMBL" id="RBN51943.1"/>
    </source>
</evidence>
<dbReference type="PANTHER" id="PTHR23416:SF23">
    <property type="entry name" value="ACETYLTRANSFERASE C18B11.09C-RELATED"/>
    <property type="match status" value="1"/>
</dbReference>
<gene>
    <name evidence="3" type="ORF">DR980_01940</name>
</gene>
<evidence type="ECO:0000256" key="1">
    <source>
        <dbReference type="ARBA" id="ARBA00007274"/>
    </source>
</evidence>
<reference evidence="3 4" key="1">
    <citation type="submission" date="2018-07" db="EMBL/GenBank/DDBJ databases">
        <title>Complete genome sequence of Flavobacterium psychrolimnae LMG 22018.</title>
        <authorList>
            <person name="Kim D.-U."/>
        </authorList>
    </citation>
    <scope>NUCLEOTIDE SEQUENCE [LARGE SCALE GENOMIC DNA]</scope>
    <source>
        <strain evidence="3 4">LMG 22018</strain>
    </source>
</reference>
<dbReference type="EMBL" id="QNUX01000001">
    <property type="protein sequence ID" value="RBN51943.1"/>
    <property type="molecule type" value="Genomic_DNA"/>
</dbReference>
<evidence type="ECO:0000313" key="4">
    <source>
        <dbReference type="Proteomes" id="UP000253676"/>
    </source>
</evidence>
<dbReference type="Pfam" id="PF14602">
    <property type="entry name" value="Hexapep_2"/>
    <property type="match status" value="1"/>
</dbReference>
<accession>A0A366B5M6</accession>
<dbReference type="InterPro" id="IPR001451">
    <property type="entry name" value="Hexapep"/>
</dbReference>
<keyword evidence="4" id="KW-1185">Reference proteome</keyword>
<dbReference type="SUPFAM" id="SSF51161">
    <property type="entry name" value="Trimeric LpxA-like enzymes"/>
    <property type="match status" value="1"/>
</dbReference>
<dbReference type="CDD" id="cd04647">
    <property type="entry name" value="LbH_MAT_like"/>
    <property type="match status" value="1"/>
</dbReference>
<dbReference type="Gene3D" id="2.160.10.10">
    <property type="entry name" value="Hexapeptide repeat proteins"/>
    <property type="match status" value="1"/>
</dbReference>
<evidence type="ECO:0000256" key="2">
    <source>
        <dbReference type="ARBA" id="ARBA00022679"/>
    </source>
</evidence>
<keyword evidence="3" id="KW-0012">Acyltransferase</keyword>
<dbReference type="RefSeq" id="WP_113633560.1">
    <property type="nucleotide sequence ID" value="NZ_QNUX01000001.1"/>
</dbReference>